<dbReference type="Proteomes" id="UP000016587">
    <property type="component" value="Chromosome"/>
</dbReference>
<dbReference type="Gene3D" id="3.65.10.10">
    <property type="entry name" value="Enolpyruvate transferase domain"/>
    <property type="match status" value="2"/>
</dbReference>
<dbReference type="KEGG" id="dgg:DGI_0461"/>
<reference evidence="2 3" key="1">
    <citation type="journal article" date="2013" name="J. Bacteriol.">
        <title>Roles of HynAB and Ech, the only two hydrogenases found in the model sulfate reducer Desulfovibrio gigas.</title>
        <authorList>
            <person name="Morais-Silva F.O."/>
            <person name="Santos C.I."/>
            <person name="Rodrigues R."/>
            <person name="Pereira I.A."/>
            <person name="Rodrigues-Pousada C."/>
        </authorList>
    </citation>
    <scope>NUCLEOTIDE SEQUENCE [LARGE SCALE GENOMIC DNA]</scope>
    <source>
        <strain evidence="3">ATCC 19364 / DSM 1382 / NCIMB 9332 / VKM B-1759</strain>
    </source>
</reference>
<dbReference type="EMBL" id="CP006585">
    <property type="protein sequence ID" value="AGW12374.1"/>
    <property type="molecule type" value="Genomic_DNA"/>
</dbReference>
<dbReference type="InterPro" id="IPR013792">
    <property type="entry name" value="RNA3'P_cycl/enolpyr_Trfase_a/b"/>
</dbReference>
<evidence type="ECO:0000313" key="2">
    <source>
        <dbReference type="EMBL" id="AGW12374.1"/>
    </source>
</evidence>
<gene>
    <name evidence="2" type="ORF">DGI_0461</name>
</gene>
<dbReference type="PATRIC" id="fig|1121448.10.peg.458"/>
<dbReference type="STRING" id="1121448.DGI_0461"/>
<feature type="region of interest" description="Disordered" evidence="1">
    <location>
        <begin position="530"/>
        <end position="555"/>
    </location>
</feature>
<name>T2G862_MEGG1</name>
<protein>
    <submittedName>
        <fullName evidence="2">Putative 5-enolpyruvylshikimate-3-phosphate synthase-like protein</fullName>
    </submittedName>
</protein>
<dbReference type="eggNOG" id="COG0128">
    <property type="taxonomic scope" value="Bacteria"/>
</dbReference>
<evidence type="ECO:0000256" key="1">
    <source>
        <dbReference type="SAM" id="MobiDB-lite"/>
    </source>
</evidence>
<dbReference type="InterPro" id="IPR036968">
    <property type="entry name" value="Enolpyruvate_Tfrase_sf"/>
</dbReference>
<evidence type="ECO:0000313" key="3">
    <source>
        <dbReference type="Proteomes" id="UP000016587"/>
    </source>
</evidence>
<accession>T2G862</accession>
<reference evidence="3" key="2">
    <citation type="submission" date="2013-07" db="EMBL/GenBank/DDBJ databases">
        <authorList>
            <person name="Morais-Silva F.O."/>
            <person name="Rezende A.M."/>
            <person name="Pimentel C."/>
            <person name="Resende D.M."/>
            <person name="Santos C.I."/>
            <person name="Clemente C."/>
            <person name="de Oliveira L.M."/>
            <person name="da Silva S.M."/>
            <person name="Costa D.A."/>
            <person name="Varela-Raposo A."/>
            <person name="Horacio E.C.A."/>
            <person name="Matos M."/>
            <person name="Flores O."/>
            <person name="Ruiz J.C."/>
            <person name="Rodrigues-Pousada C."/>
        </authorList>
    </citation>
    <scope>NUCLEOTIDE SEQUENCE [LARGE SCALE GENOMIC DNA]</scope>
    <source>
        <strain evidence="3">ATCC 19364 / DSM 1382 / NCIMB 9332 / VKM B-1759</strain>
    </source>
</reference>
<dbReference type="SUPFAM" id="SSF55205">
    <property type="entry name" value="EPT/RTPC-like"/>
    <property type="match status" value="1"/>
</dbReference>
<keyword evidence="3" id="KW-1185">Reference proteome</keyword>
<dbReference type="GO" id="GO:0016765">
    <property type="term" value="F:transferase activity, transferring alkyl or aryl (other than methyl) groups"/>
    <property type="evidence" value="ECO:0007669"/>
    <property type="project" value="InterPro"/>
</dbReference>
<dbReference type="HOGENOM" id="CLU_031779_0_0_7"/>
<proteinExistence type="predicted"/>
<dbReference type="AlphaFoldDB" id="T2G862"/>
<sequence>MRQNSTPPRDVERELARLDHKLLDILEERAAILAAMRAGKKGRAAMEQHLEQRLWQAWEERAGRATGDKSRWRTLFTLIQDLPAARHPEPGESTAGFQLFPKPVPCKAQVLAPAGVWESQCWAALAVQCSRHAQLRGVAFNAALAFLVKALNHAGATIRWNNDILASEGGSIKLDGKALFVGDDALGCYFLLFLALGQHIRLRVTGDTGLKLLDLSPVGRFLQAFQARLTPVVPGSKGLPARLESAGLPPAAIQLPSDLPPEALLALAMAAPSYEEGLSISWKDSKFEPVAARAAAVLASFVPDAVHVPGTLTIPRAEPTLPPVAHLPMDPLLAVSLLALPLCHPAGGDMALEGAFPAQRSPWKEGLALLRAAGGEPEVDPDMVRVAVDGSRRGSLILDTMADPACFPLSFALAAARMLQDAEATAQLSLPATDLDRQACEELAARLGLRMEQDDACLRLTGRMGEAGATTPWLAPTAAWGLAYACLSMARPGLALANPGGVTELLPRFWNLFNTLPQPPRDVLLVAPAPMDEENADDGRGRKRRIKLRGDITPS</sequence>
<organism evidence="2 3">
    <name type="scientific">Megalodesulfovibrio gigas (strain ATCC 19364 / DSM 1382 / NCIMB 9332 / VKM B-1759)</name>
    <name type="common">Desulfovibrio gigas</name>
    <dbReference type="NCBI Taxonomy" id="1121448"/>
    <lineage>
        <taxon>Bacteria</taxon>
        <taxon>Pseudomonadati</taxon>
        <taxon>Thermodesulfobacteriota</taxon>
        <taxon>Desulfovibrionia</taxon>
        <taxon>Desulfovibrionales</taxon>
        <taxon>Desulfovibrionaceae</taxon>
        <taxon>Megalodesulfovibrio</taxon>
    </lineage>
</organism>